<evidence type="ECO:0000313" key="3">
    <source>
        <dbReference type="Proteomes" id="UP001234178"/>
    </source>
</evidence>
<sequence length="286" mass="30732">MRFRHASLYVNGAKVAECSGSTIDIESGDEAQIGDDGFLGYSDGAITSTVSLETVRPVGGTGKKLMEEYMLNTTDVSLIGNSIEGKAFSWSSMRVTKASTKSEAKTARSPAAIPSEVDARTSGEEGGANRLLPPSFVAGDTIPVLFCAFEWARRGGRTRVCTRVRNGEEVARGPSRAFFANEQEALSLSREAITYLYEHQQSWQDELSPTVKNLGQADIIATLVRLSEEDDPSGFIRLSPGLRWICTRTMAGLLVNSPMGKSSLGSDSEPDSKTTGSDKKSEGESL</sequence>
<feature type="region of interest" description="Disordered" evidence="1">
    <location>
        <begin position="257"/>
        <end position="286"/>
    </location>
</feature>
<keyword evidence="3" id="KW-1185">Reference proteome</keyword>
<gene>
    <name evidence="2" type="ORF">OUZ56_032632</name>
</gene>
<feature type="region of interest" description="Disordered" evidence="1">
    <location>
        <begin position="101"/>
        <end position="126"/>
    </location>
</feature>
<comment type="caution">
    <text evidence="2">The sequence shown here is derived from an EMBL/GenBank/DDBJ whole genome shotgun (WGS) entry which is preliminary data.</text>
</comment>
<organism evidence="2 3">
    <name type="scientific">Daphnia magna</name>
    <dbReference type="NCBI Taxonomy" id="35525"/>
    <lineage>
        <taxon>Eukaryota</taxon>
        <taxon>Metazoa</taxon>
        <taxon>Ecdysozoa</taxon>
        <taxon>Arthropoda</taxon>
        <taxon>Crustacea</taxon>
        <taxon>Branchiopoda</taxon>
        <taxon>Diplostraca</taxon>
        <taxon>Cladocera</taxon>
        <taxon>Anomopoda</taxon>
        <taxon>Daphniidae</taxon>
        <taxon>Daphnia</taxon>
    </lineage>
</organism>
<name>A0ABR0B9G4_9CRUS</name>
<reference evidence="2 3" key="1">
    <citation type="journal article" date="2023" name="Nucleic Acids Res.">
        <title>The hologenome of Daphnia magna reveals possible DNA methylation and microbiome-mediated evolution of the host genome.</title>
        <authorList>
            <person name="Chaturvedi A."/>
            <person name="Li X."/>
            <person name="Dhandapani V."/>
            <person name="Marshall H."/>
            <person name="Kissane S."/>
            <person name="Cuenca-Cambronero M."/>
            <person name="Asole G."/>
            <person name="Calvet F."/>
            <person name="Ruiz-Romero M."/>
            <person name="Marangio P."/>
            <person name="Guigo R."/>
            <person name="Rago D."/>
            <person name="Mirbahai L."/>
            <person name="Eastwood N."/>
            <person name="Colbourne J.K."/>
            <person name="Zhou J."/>
            <person name="Mallon E."/>
            <person name="Orsini L."/>
        </authorList>
    </citation>
    <scope>NUCLEOTIDE SEQUENCE [LARGE SCALE GENOMIC DNA]</scope>
    <source>
        <strain evidence="2">LRV0_1</strain>
    </source>
</reference>
<dbReference type="Proteomes" id="UP001234178">
    <property type="component" value="Unassembled WGS sequence"/>
</dbReference>
<dbReference type="EMBL" id="JAOYFB010000041">
    <property type="protein sequence ID" value="KAK4045224.1"/>
    <property type="molecule type" value="Genomic_DNA"/>
</dbReference>
<evidence type="ECO:0000256" key="1">
    <source>
        <dbReference type="SAM" id="MobiDB-lite"/>
    </source>
</evidence>
<proteinExistence type="predicted"/>
<feature type="compositionally biased region" description="Basic and acidic residues" evidence="1">
    <location>
        <begin position="270"/>
        <end position="286"/>
    </location>
</feature>
<protein>
    <submittedName>
        <fullName evidence="2">Uncharacterized protein</fullName>
    </submittedName>
</protein>
<evidence type="ECO:0000313" key="2">
    <source>
        <dbReference type="EMBL" id="KAK4045224.1"/>
    </source>
</evidence>
<accession>A0ABR0B9G4</accession>